<accession>A0ABD0UGB2</accession>
<dbReference type="Proteomes" id="UP001552299">
    <property type="component" value="Unassembled WGS sequence"/>
</dbReference>
<evidence type="ECO:0000313" key="1">
    <source>
        <dbReference type="EMBL" id="KAL0911775.1"/>
    </source>
</evidence>
<evidence type="ECO:0000313" key="2">
    <source>
        <dbReference type="Proteomes" id="UP001552299"/>
    </source>
</evidence>
<reference evidence="1 2" key="1">
    <citation type="journal article" date="2024" name="Plant Biotechnol. J.">
        <title>Dendrobium thyrsiflorum genome and its molecular insights into genes involved in important horticultural traits.</title>
        <authorList>
            <person name="Chen B."/>
            <person name="Wang J.Y."/>
            <person name="Zheng P.J."/>
            <person name="Li K.L."/>
            <person name="Liang Y.M."/>
            <person name="Chen X.F."/>
            <person name="Zhang C."/>
            <person name="Zhao X."/>
            <person name="He X."/>
            <person name="Zhang G.Q."/>
            <person name="Liu Z.J."/>
            <person name="Xu Q."/>
        </authorList>
    </citation>
    <scope>NUCLEOTIDE SEQUENCE [LARGE SCALE GENOMIC DNA]</scope>
    <source>
        <strain evidence="1">GZMU011</strain>
    </source>
</reference>
<dbReference type="AlphaFoldDB" id="A0ABD0UGB2"/>
<name>A0ABD0UGB2_DENTH</name>
<protein>
    <submittedName>
        <fullName evidence="1">Uncharacterized protein</fullName>
    </submittedName>
</protein>
<sequence>MYGNFNGISAGFEQEFRKVYHRRGTKTNGTNKPAAASHKMSQCSHKFSQRFSKHPKVVSIGSSPMPYCRTLKFLRNFLALKEI</sequence>
<proteinExistence type="predicted"/>
<keyword evidence="2" id="KW-1185">Reference proteome</keyword>
<dbReference type="EMBL" id="JANQDX010000015">
    <property type="protein sequence ID" value="KAL0911775.1"/>
    <property type="molecule type" value="Genomic_DNA"/>
</dbReference>
<organism evidence="1 2">
    <name type="scientific">Dendrobium thyrsiflorum</name>
    <name type="common">Pinecone-like raceme dendrobium</name>
    <name type="synonym">Orchid</name>
    <dbReference type="NCBI Taxonomy" id="117978"/>
    <lineage>
        <taxon>Eukaryota</taxon>
        <taxon>Viridiplantae</taxon>
        <taxon>Streptophyta</taxon>
        <taxon>Embryophyta</taxon>
        <taxon>Tracheophyta</taxon>
        <taxon>Spermatophyta</taxon>
        <taxon>Magnoliopsida</taxon>
        <taxon>Liliopsida</taxon>
        <taxon>Asparagales</taxon>
        <taxon>Orchidaceae</taxon>
        <taxon>Epidendroideae</taxon>
        <taxon>Malaxideae</taxon>
        <taxon>Dendrobiinae</taxon>
        <taxon>Dendrobium</taxon>
    </lineage>
</organism>
<gene>
    <name evidence="1" type="ORF">M5K25_019938</name>
</gene>
<comment type="caution">
    <text evidence="1">The sequence shown here is derived from an EMBL/GenBank/DDBJ whole genome shotgun (WGS) entry which is preliminary data.</text>
</comment>